<reference evidence="2" key="1">
    <citation type="submission" date="2016-05" db="EMBL/GenBank/DDBJ databases">
        <title>Comparative genomics of biotechnologically important yeasts.</title>
        <authorList>
            <consortium name="DOE Joint Genome Institute"/>
            <person name="Riley R."/>
            <person name="Haridas S."/>
            <person name="Wolfe K.H."/>
            <person name="Lopes M.R."/>
            <person name="Hittinger C.T."/>
            <person name="Goker M."/>
            <person name="Salamov A."/>
            <person name="Wisecaver J."/>
            <person name="Long T.M."/>
            <person name="Aerts A.L."/>
            <person name="Barry K."/>
            <person name="Choi C."/>
            <person name="Clum A."/>
            <person name="Coughlan A.Y."/>
            <person name="Deshpande S."/>
            <person name="Douglass A.P."/>
            <person name="Hanson S.J."/>
            <person name="Klenk H.-P."/>
            <person name="Labutti K."/>
            <person name="Lapidus A."/>
            <person name="Lindquist E."/>
            <person name="Lipzen A."/>
            <person name="Meier-Kolthoff J.P."/>
            <person name="Ohm R.A."/>
            <person name="Otillar R.P."/>
            <person name="Pangilinan J."/>
            <person name="Peng Y."/>
            <person name="Rokas A."/>
            <person name="Rosa C.A."/>
            <person name="Scheuner C."/>
            <person name="Sibirny A.A."/>
            <person name="Slot J.C."/>
            <person name="Stielow J.B."/>
            <person name="Sun H."/>
            <person name="Kurtzman C.P."/>
            <person name="Blackwell M."/>
            <person name="Grigoriev I.V."/>
            <person name="Jeffries T.W."/>
        </authorList>
    </citation>
    <scope>NUCLEOTIDE SEQUENCE [LARGE SCALE GENOMIC DNA]</scope>
    <source>
        <strain evidence="2">NRRL Y-12698</strain>
    </source>
</reference>
<dbReference type="GeneID" id="30146023"/>
<dbReference type="RefSeq" id="XP_018987483.1">
    <property type="nucleotide sequence ID" value="XM_019128170.1"/>
</dbReference>
<dbReference type="Proteomes" id="UP000094336">
    <property type="component" value="Unassembled WGS sequence"/>
</dbReference>
<evidence type="ECO:0000313" key="2">
    <source>
        <dbReference type="Proteomes" id="UP000094336"/>
    </source>
</evidence>
<name>A0A1E3QWV0_9ASCO</name>
<proteinExistence type="predicted"/>
<protein>
    <submittedName>
        <fullName evidence="1">Uncharacterized protein</fullName>
    </submittedName>
</protein>
<gene>
    <name evidence="1" type="ORF">BABINDRAFT_160333</name>
</gene>
<sequence>MVTHCWSRKHARSYIPVYTIPGTLGLKYRGIADKPPIPGTSPGISFMANPANHENNRDFAAIL</sequence>
<accession>A0A1E3QWV0</accession>
<organism evidence="1 2">
    <name type="scientific">Babjeviella inositovora NRRL Y-12698</name>
    <dbReference type="NCBI Taxonomy" id="984486"/>
    <lineage>
        <taxon>Eukaryota</taxon>
        <taxon>Fungi</taxon>
        <taxon>Dikarya</taxon>
        <taxon>Ascomycota</taxon>
        <taxon>Saccharomycotina</taxon>
        <taxon>Pichiomycetes</taxon>
        <taxon>Serinales incertae sedis</taxon>
        <taxon>Babjeviella</taxon>
    </lineage>
</organism>
<dbReference type="AlphaFoldDB" id="A0A1E3QWV0"/>
<dbReference type="EMBL" id="KV454427">
    <property type="protein sequence ID" value="ODQ82155.1"/>
    <property type="molecule type" value="Genomic_DNA"/>
</dbReference>
<evidence type="ECO:0000313" key="1">
    <source>
        <dbReference type="EMBL" id="ODQ82155.1"/>
    </source>
</evidence>
<keyword evidence="2" id="KW-1185">Reference proteome</keyword>